<proteinExistence type="predicted"/>
<accession>A0A834JYC4</accession>
<organism evidence="2 3">
    <name type="scientific">Vespula pensylvanica</name>
    <name type="common">Western yellow jacket</name>
    <name type="synonym">Wasp</name>
    <dbReference type="NCBI Taxonomy" id="30213"/>
    <lineage>
        <taxon>Eukaryota</taxon>
        <taxon>Metazoa</taxon>
        <taxon>Ecdysozoa</taxon>
        <taxon>Arthropoda</taxon>
        <taxon>Hexapoda</taxon>
        <taxon>Insecta</taxon>
        <taxon>Pterygota</taxon>
        <taxon>Neoptera</taxon>
        <taxon>Endopterygota</taxon>
        <taxon>Hymenoptera</taxon>
        <taxon>Apocrita</taxon>
        <taxon>Aculeata</taxon>
        <taxon>Vespoidea</taxon>
        <taxon>Vespidae</taxon>
        <taxon>Vespinae</taxon>
        <taxon>Vespula</taxon>
    </lineage>
</organism>
<protein>
    <submittedName>
        <fullName evidence="2">Uncharacterized protein</fullName>
    </submittedName>
</protein>
<reference evidence="2" key="1">
    <citation type="journal article" date="2020" name="G3 (Bethesda)">
        <title>High-Quality Assemblies for Three Invasive Social Wasps from the &lt;i&gt;Vespula&lt;/i&gt; Genus.</title>
        <authorList>
            <person name="Harrop T.W.R."/>
            <person name="Guhlin J."/>
            <person name="McLaughlin G.M."/>
            <person name="Permina E."/>
            <person name="Stockwell P."/>
            <person name="Gilligan J."/>
            <person name="Le Lec M.F."/>
            <person name="Gruber M.A.M."/>
            <person name="Quinn O."/>
            <person name="Lovegrove M."/>
            <person name="Duncan E.J."/>
            <person name="Remnant E.J."/>
            <person name="Van Eeckhoven J."/>
            <person name="Graham B."/>
            <person name="Knapp R.A."/>
            <person name="Langford K.W."/>
            <person name="Kronenberg Z."/>
            <person name="Press M.O."/>
            <person name="Eacker S.M."/>
            <person name="Wilson-Rankin E.E."/>
            <person name="Purcell J."/>
            <person name="Lester P.J."/>
            <person name="Dearden P.K."/>
        </authorList>
    </citation>
    <scope>NUCLEOTIDE SEQUENCE</scope>
    <source>
        <strain evidence="2">Volc-1</strain>
    </source>
</reference>
<dbReference type="Proteomes" id="UP000600918">
    <property type="component" value="Unassembled WGS sequence"/>
</dbReference>
<evidence type="ECO:0000313" key="2">
    <source>
        <dbReference type="EMBL" id="KAF7396954.1"/>
    </source>
</evidence>
<feature type="region of interest" description="Disordered" evidence="1">
    <location>
        <begin position="173"/>
        <end position="200"/>
    </location>
</feature>
<dbReference type="AlphaFoldDB" id="A0A834JYC4"/>
<feature type="compositionally biased region" description="Low complexity" evidence="1">
    <location>
        <begin position="180"/>
        <end position="191"/>
    </location>
</feature>
<evidence type="ECO:0000256" key="1">
    <source>
        <dbReference type="SAM" id="MobiDB-lite"/>
    </source>
</evidence>
<gene>
    <name evidence="2" type="ORF">H0235_016491</name>
</gene>
<dbReference type="EMBL" id="JACSDY010000020">
    <property type="protein sequence ID" value="KAF7396954.1"/>
    <property type="molecule type" value="Genomic_DNA"/>
</dbReference>
<keyword evidence="3" id="KW-1185">Reference proteome</keyword>
<name>A0A834JYC4_VESPE</name>
<sequence length="252" mass="28301">MIGFRSIDLRCLHTPSSVYDMLPATTSTYFDVTNATQRVVDIPNCLANERLAGTFMGIITCGFKGSPQRSLPNRIGSRSESFELEANITTAWWWFTAYRRLTDFCARDKRYRVKSFAIRREIRTILEIRKEGTRLKEVTSSSHGRVLSVKGAMVRTGIRVSWKLRHCEGQLAKTTDSAPSSTLSSGTTMSGIAENRRDDDTSKRTVLTLVPSKEIKLASVDPIELSETSIVLQPNENVGRRQRNKGSFYPIG</sequence>
<evidence type="ECO:0000313" key="3">
    <source>
        <dbReference type="Proteomes" id="UP000600918"/>
    </source>
</evidence>
<comment type="caution">
    <text evidence="2">The sequence shown here is derived from an EMBL/GenBank/DDBJ whole genome shotgun (WGS) entry which is preliminary data.</text>
</comment>